<evidence type="ECO:0000313" key="5">
    <source>
        <dbReference type="EMBL" id="ABI62854.1"/>
    </source>
</evidence>
<dbReference type="Pfam" id="PF03588">
    <property type="entry name" value="Leu_Phe_trans"/>
    <property type="match status" value="1"/>
</dbReference>
<comment type="subcellular location">
    <subcellularLocation>
        <location evidence="4">Cytoplasm</location>
    </subcellularLocation>
</comment>
<gene>
    <name evidence="4" type="primary">aat</name>
    <name evidence="5" type="ordered locus">GbCGDNIH1_1956</name>
</gene>
<comment type="catalytic activity">
    <reaction evidence="4">
        <text>L-phenylalanyl-tRNA(Phe) + an N-terminal L-alpha-aminoacyl-[protein] = an N-terminal L-phenylalanyl-L-alpha-aminoacyl-[protein] + tRNA(Phe)</text>
        <dbReference type="Rhea" id="RHEA:43632"/>
        <dbReference type="Rhea" id="RHEA-COMP:9668"/>
        <dbReference type="Rhea" id="RHEA-COMP:9699"/>
        <dbReference type="Rhea" id="RHEA-COMP:10636"/>
        <dbReference type="Rhea" id="RHEA-COMP:10637"/>
        <dbReference type="ChEBI" id="CHEBI:78442"/>
        <dbReference type="ChEBI" id="CHEBI:78531"/>
        <dbReference type="ChEBI" id="CHEBI:78597"/>
        <dbReference type="ChEBI" id="CHEBI:83561"/>
        <dbReference type="EC" id="2.3.2.6"/>
    </reaction>
</comment>
<reference evidence="5 6" key="1">
    <citation type="journal article" date="2007" name="J. Bacteriol.">
        <title>Genome sequence analysis of the emerging human pathogenic acetic acid bacterium Granulibacter bethesdensis.</title>
        <authorList>
            <person name="Greenberg D.E."/>
            <person name="Porcella S.F."/>
            <person name="Zelazny A.M."/>
            <person name="Virtaneva K."/>
            <person name="Sturdevant D.E."/>
            <person name="Kupko J.J.III."/>
            <person name="Barbian K.D."/>
            <person name="Babar A."/>
            <person name="Dorward D.W."/>
            <person name="Holland S.M."/>
        </authorList>
    </citation>
    <scope>NUCLEOTIDE SEQUENCE [LARGE SCALE GENOMIC DNA]</scope>
    <source>
        <strain evidence="6">ATCC BAA-1260 / CGDNIH1</strain>
    </source>
</reference>
<evidence type="ECO:0000256" key="4">
    <source>
        <dbReference type="HAMAP-Rule" id="MF_00688"/>
    </source>
</evidence>
<comment type="catalytic activity">
    <reaction evidence="4">
        <text>N-terminal L-arginyl-[protein] + L-leucyl-tRNA(Leu) = N-terminal L-leucyl-L-arginyl-[protein] + tRNA(Leu) + H(+)</text>
        <dbReference type="Rhea" id="RHEA:50416"/>
        <dbReference type="Rhea" id="RHEA-COMP:9613"/>
        <dbReference type="Rhea" id="RHEA-COMP:9622"/>
        <dbReference type="Rhea" id="RHEA-COMP:12672"/>
        <dbReference type="Rhea" id="RHEA-COMP:12673"/>
        <dbReference type="ChEBI" id="CHEBI:15378"/>
        <dbReference type="ChEBI" id="CHEBI:64719"/>
        <dbReference type="ChEBI" id="CHEBI:78442"/>
        <dbReference type="ChEBI" id="CHEBI:78494"/>
        <dbReference type="ChEBI" id="CHEBI:133044"/>
        <dbReference type="EC" id="2.3.2.6"/>
    </reaction>
</comment>
<dbReference type="GeneID" id="69746145"/>
<organism evidence="5 6">
    <name type="scientific">Granulibacter bethesdensis (strain ATCC BAA-1260 / CGDNIH1)</name>
    <dbReference type="NCBI Taxonomy" id="391165"/>
    <lineage>
        <taxon>Bacteria</taxon>
        <taxon>Pseudomonadati</taxon>
        <taxon>Pseudomonadota</taxon>
        <taxon>Alphaproteobacteria</taxon>
        <taxon>Acetobacterales</taxon>
        <taxon>Acetobacteraceae</taxon>
        <taxon>Granulibacter</taxon>
    </lineage>
</organism>
<dbReference type="PANTHER" id="PTHR30098">
    <property type="entry name" value="LEUCYL/PHENYLALANYL-TRNA--PROTEIN TRANSFERASE"/>
    <property type="match status" value="1"/>
</dbReference>
<dbReference type="AlphaFoldDB" id="Q0BQP8"/>
<evidence type="ECO:0000256" key="1">
    <source>
        <dbReference type="ARBA" id="ARBA00022490"/>
    </source>
</evidence>
<accession>Q0BQP8</accession>
<dbReference type="InterPro" id="IPR042203">
    <property type="entry name" value="Leu/Phe-tRNA_Trfase_C"/>
</dbReference>
<dbReference type="GO" id="GO:0030163">
    <property type="term" value="P:protein catabolic process"/>
    <property type="evidence" value="ECO:0007669"/>
    <property type="project" value="UniProtKB-UniRule"/>
</dbReference>
<keyword evidence="2 4" id="KW-0808">Transferase</keyword>
<keyword evidence="6" id="KW-1185">Reference proteome</keyword>
<dbReference type="HOGENOM" id="CLU_075045_1_1_5"/>
<dbReference type="InterPro" id="IPR016181">
    <property type="entry name" value="Acyl_CoA_acyltransferase"/>
</dbReference>
<comment type="similarity">
    <text evidence="4">Belongs to the L/F-transferase family.</text>
</comment>
<dbReference type="OrthoDB" id="9790282at2"/>
<dbReference type="GO" id="GO:0008914">
    <property type="term" value="F:leucyl-tRNA--protein transferase activity"/>
    <property type="evidence" value="ECO:0007669"/>
    <property type="project" value="UniProtKB-UniRule"/>
</dbReference>
<dbReference type="Proteomes" id="UP000001963">
    <property type="component" value="Chromosome"/>
</dbReference>
<evidence type="ECO:0000313" key="6">
    <source>
        <dbReference type="Proteomes" id="UP000001963"/>
    </source>
</evidence>
<comment type="function">
    <text evidence="4">Functions in the N-end rule pathway of protein degradation where it conjugates Leu, Phe and, less efficiently, Met from aminoacyl-tRNAs to the N-termini of proteins containing an N-terminal arginine or lysine.</text>
</comment>
<protein>
    <recommendedName>
        <fullName evidence="4">Leucyl/phenylalanyl-tRNA--protein transferase</fullName>
        <ecNumber evidence="4">2.3.2.6</ecNumber>
    </recommendedName>
    <alternativeName>
        <fullName evidence="4">L/F-transferase</fullName>
    </alternativeName>
    <alternativeName>
        <fullName evidence="4">Leucyltransferase</fullName>
    </alternativeName>
    <alternativeName>
        <fullName evidence="4">Phenyalanyltransferase</fullName>
    </alternativeName>
</protein>
<dbReference type="KEGG" id="gbe:GbCGDNIH1_1956"/>
<dbReference type="NCBIfam" id="TIGR00667">
    <property type="entry name" value="aat"/>
    <property type="match status" value="1"/>
</dbReference>
<dbReference type="STRING" id="391165.GbCGDNIH1_1956"/>
<dbReference type="PANTHER" id="PTHR30098:SF2">
    <property type="entry name" value="LEUCYL_PHENYLALANYL-TRNA--PROTEIN TRANSFERASE"/>
    <property type="match status" value="1"/>
</dbReference>
<comment type="catalytic activity">
    <reaction evidence="4">
        <text>N-terminal L-lysyl-[protein] + L-leucyl-tRNA(Leu) = N-terminal L-leucyl-L-lysyl-[protein] + tRNA(Leu) + H(+)</text>
        <dbReference type="Rhea" id="RHEA:12340"/>
        <dbReference type="Rhea" id="RHEA-COMP:9613"/>
        <dbReference type="Rhea" id="RHEA-COMP:9622"/>
        <dbReference type="Rhea" id="RHEA-COMP:12670"/>
        <dbReference type="Rhea" id="RHEA-COMP:12671"/>
        <dbReference type="ChEBI" id="CHEBI:15378"/>
        <dbReference type="ChEBI" id="CHEBI:65249"/>
        <dbReference type="ChEBI" id="CHEBI:78442"/>
        <dbReference type="ChEBI" id="CHEBI:78494"/>
        <dbReference type="ChEBI" id="CHEBI:133043"/>
        <dbReference type="EC" id="2.3.2.6"/>
    </reaction>
</comment>
<dbReference type="HAMAP" id="MF_00688">
    <property type="entry name" value="Leu_Phe_trans"/>
    <property type="match status" value="1"/>
</dbReference>
<dbReference type="SUPFAM" id="SSF55729">
    <property type="entry name" value="Acyl-CoA N-acyltransferases (Nat)"/>
    <property type="match status" value="1"/>
</dbReference>
<dbReference type="EMBL" id="CP000394">
    <property type="protein sequence ID" value="ABI62854.1"/>
    <property type="molecule type" value="Genomic_DNA"/>
</dbReference>
<evidence type="ECO:0000256" key="2">
    <source>
        <dbReference type="ARBA" id="ARBA00022679"/>
    </source>
</evidence>
<keyword evidence="3 4" id="KW-0012">Acyltransferase</keyword>
<dbReference type="GO" id="GO:0005737">
    <property type="term" value="C:cytoplasm"/>
    <property type="evidence" value="ECO:0007669"/>
    <property type="project" value="UniProtKB-SubCell"/>
</dbReference>
<dbReference type="EC" id="2.3.2.6" evidence="4"/>
<dbReference type="eggNOG" id="COG2360">
    <property type="taxonomic scope" value="Bacteria"/>
</dbReference>
<name>Q0BQP8_GRABC</name>
<dbReference type="InterPro" id="IPR004616">
    <property type="entry name" value="Leu/Phe-tRNA_Trfase"/>
</dbReference>
<sequence>MSRRAFEITPELILQAYRAGLFPMAETRDGARLYWLDPEERGILPLDGFHLPRRLLRTVLGERFEVRIDSDFPAVIHGCAVPRQGRMDSWINAEIKRLFIDLHRIGHAHSVEAWQDGKLVGGLYGVVLGAVFFGESMFSTVRDASKVALTHLVARLRLGGFRLLDTQFVTTHLTQFGAMEIPREAYRQRLAACVDIRADWIATPPHALLVHAFRELAGKERNDHGP</sequence>
<dbReference type="RefSeq" id="WP_011632656.1">
    <property type="nucleotide sequence ID" value="NC_008343.2"/>
</dbReference>
<proteinExistence type="inferred from homology"/>
<dbReference type="Gene3D" id="3.40.630.70">
    <property type="entry name" value="Leucyl/phenylalanyl-tRNA-protein transferase, C-terminal domain"/>
    <property type="match status" value="1"/>
</dbReference>
<keyword evidence="1 4" id="KW-0963">Cytoplasm</keyword>
<evidence type="ECO:0000256" key="3">
    <source>
        <dbReference type="ARBA" id="ARBA00023315"/>
    </source>
</evidence>